<evidence type="ECO:0000256" key="1">
    <source>
        <dbReference type="SAM" id="MobiDB-lite"/>
    </source>
</evidence>
<feature type="compositionally biased region" description="Basic and acidic residues" evidence="1">
    <location>
        <begin position="50"/>
        <end position="62"/>
    </location>
</feature>
<feature type="compositionally biased region" description="Basic and acidic residues" evidence="1">
    <location>
        <begin position="455"/>
        <end position="482"/>
    </location>
</feature>
<feature type="compositionally biased region" description="Polar residues" evidence="1">
    <location>
        <begin position="141"/>
        <end position="154"/>
    </location>
</feature>
<evidence type="ECO:0000313" key="3">
    <source>
        <dbReference type="Proteomes" id="UP000324022"/>
    </source>
</evidence>
<dbReference type="Proteomes" id="UP000324022">
    <property type="component" value="Unassembled WGS sequence"/>
</dbReference>
<dbReference type="AlphaFoldDB" id="A0A5C3DTH4"/>
<organism evidence="2 3">
    <name type="scientific">Ustilago trichophora</name>
    <dbReference type="NCBI Taxonomy" id="86804"/>
    <lineage>
        <taxon>Eukaryota</taxon>
        <taxon>Fungi</taxon>
        <taxon>Dikarya</taxon>
        <taxon>Basidiomycota</taxon>
        <taxon>Ustilaginomycotina</taxon>
        <taxon>Ustilaginomycetes</taxon>
        <taxon>Ustilaginales</taxon>
        <taxon>Ustilaginaceae</taxon>
        <taxon>Ustilago</taxon>
    </lineage>
</organism>
<accession>A0A5C3DTH4</accession>
<sequence>MNRLSTQANYAKGRRKQSFSNGVDPQHRYQAQGTASSRKGLAQVLPDTPSDSRFHFHNDTAFHGRPPGHPHSRLQLQAQLAPSNILTSRQVADAPSSSTILPNSQYHTGRSRSTLQTPNHQGNIHPQNYPDVDESGRGPTSLDSESSNANQHTFLPQPVRLNSGVRNHRTADVGGAQGTVPSALPARNRTAPEADVHRPRSSAYQDAMVVQMKNHLVEAKQARDVTQTTVERLIDSYEGVKKSYESSLEDQAEFNELCRAALESQKILIQRLEQLPGQLAEQLRKATEGDKDATERVLQALETSVLRPRFELISKALQSIEESAERDRRINETRQSKLELSLQALQTSVCEQVDRVVFVCETLADNVREARSEEHQIYRREIEERQYAFDSLGGKMAAELRTSHPIRSTSAVQVSPISSPQSIGETVTEHDGTRQRDMRRAHSSAAYRFETSDNMLEHEAPREDSRRPRAERREEATPERRQVFKNRPLVPVESPLSEASEGSLSSISPLPTAVRTDVPISAAPTKEAPDPKTSAPKSPARKDTSKEDPARKVYARETPSSGPPAKKAPAKKASAKKAPRPSAKRATNKYGSSSKKQHLPSDQEGDEDEECDGKDRRGEGFSSRRDVGESSPSEDGPSSPPQEVPKRRGRKRKGSVSAPRRSRPASSDSEYAATGLVSNVMESSGTAGHRYSTRARGKVPKVAGVWF</sequence>
<gene>
    <name evidence="2" type="ORF">UTRI_00183</name>
</gene>
<feature type="compositionally biased region" description="Basic and acidic residues" evidence="1">
    <location>
        <begin position="427"/>
        <end position="440"/>
    </location>
</feature>
<feature type="region of interest" description="Disordered" evidence="1">
    <location>
        <begin position="174"/>
        <end position="200"/>
    </location>
</feature>
<feature type="compositionally biased region" description="Polar residues" evidence="1">
    <location>
        <begin position="18"/>
        <end position="37"/>
    </location>
</feature>
<feature type="region of interest" description="Disordered" evidence="1">
    <location>
        <begin position="89"/>
        <end position="162"/>
    </location>
</feature>
<feature type="compositionally biased region" description="Basic residues" evidence="1">
    <location>
        <begin position="568"/>
        <end position="587"/>
    </location>
</feature>
<feature type="compositionally biased region" description="Basic and acidic residues" evidence="1">
    <location>
        <begin position="613"/>
        <end position="628"/>
    </location>
</feature>
<feature type="compositionally biased region" description="Polar residues" evidence="1">
    <location>
        <begin position="676"/>
        <end position="686"/>
    </location>
</feature>
<evidence type="ECO:0000313" key="2">
    <source>
        <dbReference type="EMBL" id="SPO20707.1"/>
    </source>
</evidence>
<reference evidence="2 3" key="1">
    <citation type="submission" date="2018-03" db="EMBL/GenBank/DDBJ databases">
        <authorList>
            <person name="Guldener U."/>
        </authorList>
    </citation>
    <scope>NUCLEOTIDE SEQUENCE [LARGE SCALE GENOMIC DNA]</scope>
    <source>
        <strain evidence="2 3">NBRC100155</strain>
    </source>
</reference>
<proteinExistence type="predicted"/>
<feature type="compositionally biased region" description="Basic and acidic residues" evidence="1">
    <location>
        <begin position="540"/>
        <end position="555"/>
    </location>
</feature>
<feature type="region of interest" description="Disordered" evidence="1">
    <location>
        <begin position="1"/>
        <end position="72"/>
    </location>
</feature>
<feature type="compositionally biased region" description="Polar residues" evidence="1">
    <location>
        <begin position="407"/>
        <end position="425"/>
    </location>
</feature>
<feature type="compositionally biased region" description="Low complexity" evidence="1">
    <location>
        <begin position="655"/>
        <end position="669"/>
    </location>
</feature>
<feature type="compositionally biased region" description="Low complexity" evidence="1">
    <location>
        <begin position="493"/>
        <end position="511"/>
    </location>
</feature>
<name>A0A5C3DTH4_9BASI</name>
<feature type="compositionally biased region" description="Polar residues" evidence="1">
    <location>
        <begin position="89"/>
        <end position="126"/>
    </location>
</feature>
<keyword evidence="3" id="KW-1185">Reference proteome</keyword>
<protein>
    <submittedName>
        <fullName evidence="2">Uncharacterized protein</fullName>
    </submittedName>
</protein>
<feature type="region of interest" description="Disordered" evidence="1">
    <location>
        <begin position="407"/>
        <end position="695"/>
    </location>
</feature>
<dbReference type="EMBL" id="OOIN01000002">
    <property type="protein sequence ID" value="SPO20707.1"/>
    <property type="molecule type" value="Genomic_DNA"/>
</dbReference>
<feature type="compositionally biased region" description="Acidic residues" evidence="1">
    <location>
        <begin position="603"/>
        <end position="612"/>
    </location>
</feature>